<reference evidence="1" key="2">
    <citation type="submission" date="2024-10" db="UniProtKB">
        <authorList>
            <consortium name="EnsemblProtists"/>
        </authorList>
    </citation>
    <scope>IDENTIFICATION</scope>
</reference>
<evidence type="ECO:0000313" key="1">
    <source>
        <dbReference type="EnsemblProtists" id="EOD12762"/>
    </source>
</evidence>
<organism evidence="1 2">
    <name type="scientific">Emiliania huxleyi (strain CCMP1516)</name>
    <dbReference type="NCBI Taxonomy" id="280463"/>
    <lineage>
        <taxon>Eukaryota</taxon>
        <taxon>Haptista</taxon>
        <taxon>Haptophyta</taxon>
        <taxon>Prymnesiophyceae</taxon>
        <taxon>Isochrysidales</taxon>
        <taxon>Noelaerhabdaceae</taxon>
        <taxon>Emiliania</taxon>
    </lineage>
</organism>
<dbReference type="GeneID" id="17258910"/>
<dbReference type="RefSeq" id="XP_005765191.1">
    <property type="nucleotide sequence ID" value="XM_005765134.1"/>
</dbReference>
<dbReference type="EnsemblProtists" id="EOD12762">
    <property type="protein sequence ID" value="EOD12762"/>
    <property type="gene ID" value="EMIHUDRAFT_459635"/>
</dbReference>
<protein>
    <submittedName>
        <fullName evidence="1">Uncharacterized protein</fullName>
    </submittedName>
</protein>
<name>A0A0D3INC7_EMIH1</name>
<proteinExistence type="predicted"/>
<sequence>MITQPPQQRRGRAAVLVLGVALVGVVALATSRAAPHALFSSLFKKKDRVSFEDATASSQYLELPEGCKIRGGMIINLMNGVIDTALNHQKLPTPPDPQKERKMISMETGTSLVMYNKSTTAMHVGHIEVATCWIPGPEGNKILPDRLAVTVTGVLGTQHLQYDLEQNFFGFTHGLGGGEMKVTVTGFLHLPLIDLHDLNNTVKGCTGKVGMQSMWASGPHGIEGDPVALDRADVVADQQMIHDMCYGPAYWDDSFGPKPPGL</sequence>
<dbReference type="AlphaFoldDB" id="A0A0D3INC7"/>
<dbReference type="Proteomes" id="UP000013827">
    <property type="component" value="Unassembled WGS sequence"/>
</dbReference>
<dbReference type="KEGG" id="ehx:EMIHUDRAFT_459635"/>
<dbReference type="HOGENOM" id="CLU_067955_0_0_1"/>
<accession>A0A0D3INC7</accession>
<keyword evidence="2" id="KW-1185">Reference proteome</keyword>
<evidence type="ECO:0000313" key="2">
    <source>
        <dbReference type="Proteomes" id="UP000013827"/>
    </source>
</evidence>
<dbReference type="PaxDb" id="2903-EOD12762"/>
<reference evidence="2" key="1">
    <citation type="journal article" date="2013" name="Nature">
        <title>Pan genome of the phytoplankton Emiliania underpins its global distribution.</title>
        <authorList>
            <person name="Read B.A."/>
            <person name="Kegel J."/>
            <person name="Klute M.J."/>
            <person name="Kuo A."/>
            <person name="Lefebvre S.C."/>
            <person name="Maumus F."/>
            <person name="Mayer C."/>
            <person name="Miller J."/>
            <person name="Monier A."/>
            <person name="Salamov A."/>
            <person name="Young J."/>
            <person name="Aguilar M."/>
            <person name="Claverie J.M."/>
            <person name="Frickenhaus S."/>
            <person name="Gonzalez K."/>
            <person name="Herman E.K."/>
            <person name="Lin Y.C."/>
            <person name="Napier J."/>
            <person name="Ogata H."/>
            <person name="Sarno A.F."/>
            <person name="Shmutz J."/>
            <person name="Schroeder D."/>
            <person name="de Vargas C."/>
            <person name="Verret F."/>
            <person name="von Dassow P."/>
            <person name="Valentin K."/>
            <person name="Van de Peer Y."/>
            <person name="Wheeler G."/>
            <person name="Dacks J.B."/>
            <person name="Delwiche C.F."/>
            <person name="Dyhrman S.T."/>
            <person name="Glockner G."/>
            <person name="John U."/>
            <person name="Richards T."/>
            <person name="Worden A.Z."/>
            <person name="Zhang X."/>
            <person name="Grigoriev I.V."/>
            <person name="Allen A.E."/>
            <person name="Bidle K."/>
            <person name="Borodovsky M."/>
            <person name="Bowler C."/>
            <person name="Brownlee C."/>
            <person name="Cock J.M."/>
            <person name="Elias M."/>
            <person name="Gladyshev V.N."/>
            <person name="Groth M."/>
            <person name="Guda C."/>
            <person name="Hadaegh A."/>
            <person name="Iglesias-Rodriguez M.D."/>
            <person name="Jenkins J."/>
            <person name="Jones B.M."/>
            <person name="Lawson T."/>
            <person name="Leese F."/>
            <person name="Lindquist E."/>
            <person name="Lobanov A."/>
            <person name="Lomsadze A."/>
            <person name="Malik S.B."/>
            <person name="Marsh M.E."/>
            <person name="Mackinder L."/>
            <person name="Mock T."/>
            <person name="Mueller-Roeber B."/>
            <person name="Pagarete A."/>
            <person name="Parker M."/>
            <person name="Probert I."/>
            <person name="Quesneville H."/>
            <person name="Raines C."/>
            <person name="Rensing S.A."/>
            <person name="Riano-Pachon D.M."/>
            <person name="Richier S."/>
            <person name="Rokitta S."/>
            <person name="Shiraiwa Y."/>
            <person name="Soanes D.M."/>
            <person name="van der Giezen M."/>
            <person name="Wahlund T.M."/>
            <person name="Williams B."/>
            <person name="Wilson W."/>
            <person name="Wolfe G."/>
            <person name="Wurch L.L."/>
        </authorList>
    </citation>
    <scope>NUCLEOTIDE SEQUENCE</scope>
</reference>